<evidence type="ECO:0000259" key="2">
    <source>
        <dbReference type="Pfam" id="PF09922"/>
    </source>
</evidence>
<feature type="domain" description="DUF1707" evidence="1">
    <location>
        <begin position="9"/>
        <end position="59"/>
    </location>
</feature>
<proteinExistence type="predicted"/>
<protein>
    <submittedName>
        <fullName evidence="3">DUF1707 domain-containing protein</fullName>
    </submittedName>
</protein>
<dbReference type="EMBL" id="JAPDDP010000070">
    <property type="protein sequence ID" value="MDA0184212.1"/>
    <property type="molecule type" value="Genomic_DNA"/>
</dbReference>
<organism evidence="3 4">
    <name type="scientific">Solirubrobacter phytolaccae</name>
    <dbReference type="NCBI Taxonomy" id="1404360"/>
    <lineage>
        <taxon>Bacteria</taxon>
        <taxon>Bacillati</taxon>
        <taxon>Actinomycetota</taxon>
        <taxon>Thermoleophilia</taxon>
        <taxon>Solirubrobacterales</taxon>
        <taxon>Solirubrobacteraceae</taxon>
        <taxon>Solirubrobacter</taxon>
    </lineage>
</organism>
<sequence>MTDDALPELRASDADREHTADLLRHAMGEGRLTMEELDERLDVAYAARTQRELDKLTADVVVPGDAHRVNQRMPVKSGGGSEWVVSVMSGHDRKGRWRVGRHLKIVSIMGGSSVDLNDAELTDRETTITVFSLMGGSEVRVPDNVNVVISDFAFMGGNDAKVGEMLPDPGGPTIHIKMISIMGGSDVQRGRKLTREERKLKKHLERGGH</sequence>
<dbReference type="RefSeq" id="WP_270028632.1">
    <property type="nucleotide sequence ID" value="NZ_JAPDDP010000070.1"/>
</dbReference>
<reference evidence="3" key="1">
    <citation type="submission" date="2022-10" db="EMBL/GenBank/DDBJ databases">
        <title>The WGS of Solirubrobacter phytolaccae KCTC 29190.</title>
        <authorList>
            <person name="Jiang Z."/>
        </authorList>
    </citation>
    <scope>NUCLEOTIDE SEQUENCE</scope>
    <source>
        <strain evidence="3">KCTC 29190</strain>
    </source>
</reference>
<evidence type="ECO:0000313" key="3">
    <source>
        <dbReference type="EMBL" id="MDA0184212.1"/>
    </source>
</evidence>
<evidence type="ECO:0000259" key="1">
    <source>
        <dbReference type="Pfam" id="PF08044"/>
    </source>
</evidence>
<keyword evidence="4" id="KW-1185">Reference proteome</keyword>
<dbReference type="InterPro" id="IPR024425">
    <property type="entry name" value="LiaF-like_C"/>
</dbReference>
<dbReference type="InterPro" id="IPR012551">
    <property type="entry name" value="DUF1707_SHOCT-like"/>
</dbReference>
<evidence type="ECO:0000313" key="4">
    <source>
        <dbReference type="Proteomes" id="UP001147653"/>
    </source>
</evidence>
<name>A0A9X3NML2_9ACTN</name>
<dbReference type="PANTHER" id="PTHR40763:SF4">
    <property type="entry name" value="DUF1707 DOMAIN-CONTAINING PROTEIN"/>
    <property type="match status" value="1"/>
</dbReference>
<dbReference type="Proteomes" id="UP001147653">
    <property type="component" value="Unassembled WGS sequence"/>
</dbReference>
<accession>A0A9X3NML2</accession>
<comment type="caution">
    <text evidence="3">The sequence shown here is derived from an EMBL/GenBank/DDBJ whole genome shotgun (WGS) entry which is preliminary data.</text>
</comment>
<dbReference type="Pfam" id="PF08044">
    <property type="entry name" value="DUF1707"/>
    <property type="match status" value="1"/>
</dbReference>
<dbReference type="AlphaFoldDB" id="A0A9X3NML2"/>
<dbReference type="PANTHER" id="PTHR40763">
    <property type="entry name" value="MEMBRANE PROTEIN-RELATED"/>
    <property type="match status" value="1"/>
</dbReference>
<feature type="domain" description="Cell wall-active antibiotics response LiaF-like C-terminal" evidence="2">
    <location>
        <begin position="95"/>
        <end position="157"/>
    </location>
</feature>
<dbReference type="Pfam" id="PF09922">
    <property type="entry name" value="LiaF-like_C"/>
    <property type="match status" value="1"/>
</dbReference>
<gene>
    <name evidence="3" type="ORF">OJ997_28140</name>
</gene>